<dbReference type="InterPro" id="IPR041253">
    <property type="entry name" value="CBM77"/>
</dbReference>
<gene>
    <name evidence="6" type="ORF">JCM15548_11722</name>
</gene>
<dbReference type="InterPro" id="IPR002022">
    <property type="entry name" value="Pec_lyase"/>
</dbReference>
<dbReference type="GO" id="GO:0005576">
    <property type="term" value="C:extracellular region"/>
    <property type="evidence" value="ECO:0007669"/>
    <property type="project" value="UniProtKB-SubCell"/>
</dbReference>
<feature type="compositionally biased region" description="Gly residues" evidence="3">
    <location>
        <begin position="526"/>
        <end position="535"/>
    </location>
</feature>
<dbReference type="Pfam" id="PF18962">
    <property type="entry name" value="Por_Secre_tail"/>
    <property type="match status" value="1"/>
</dbReference>
<protein>
    <submittedName>
        <fullName evidence="6">Endo-1,4-beta-xylanase A</fullName>
    </submittedName>
</protein>
<dbReference type="GO" id="GO:0030570">
    <property type="term" value="F:pectate lyase activity"/>
    <property type="evidence" value="ECO:0007669"/>
    <property type="project" value="InterPro"/>
</dbReference>
<dbReference type="NCBIfam" id="TIGR04183">
    <property type="entry name" value="Por_Secre_tail"/>
    <property type="match status" value="1"/>
</dbReference>
<dbReference type="GO" id="GO:0045493">
    <property type="term" value="P:xylan catabolic process"/>
    <property type="evidence" value="ECO:0007669"/>
    <property type="project" value="UniProtKB-KW"/>
</dbReference>
<proteinExistence type="inferred from homology"/>
<dbReference type="PANTHER" id="PTHR31683:SF18">
    <property type="entry name" value="PECTATE LYASE 21-RELATED"/>
    <property type="match status" value="1"/>
</dbReference>
<keyword evidence="1 2" id="KW-0456">Lyase</keyword>
<dbReference type="InterPro" id="IPR026444">
    <property type="entry name" value="Secre_tail"/>
</dbReference>
<dbReference type="SMART" id="SM00656">
    <property type="entry name" value="Amb_all"/>
    <property type="match status" value="1"/>
</dbReference>
<dbReference type="InterPro" id="IPR012334">
    <property type="entry name" value="Pectin_lyas_fold"/>
</dbReference>
<dbReference type="GO" id="GO:0016798">
    <property type="term" value="F:hydrolase activity, acting on glycosyl bonds"/>
    <property type="evidence" value="ECO:0007669"/>
    <property type="project" value="UniProtKB-KW"/>
</dbReference>
<dbReference type="OrthoDB" id="148600at2"/>
<keyword evidence="4" id="KW-0732">Signal</keyword>
<dbReference type="SUPFAM" id="SSF51126">
    <property type="entry name" value="Pectin lyase-like"/>
    <property type="match status" value="1"/>
</dbReference>
<comment type="subcellular location">
    <subcellularLocation>
        <location evidence="2">Secreted</location>
    </subcellularLocation>
</comment>
<keyword evidence="6" id="KW-0326">Glycosidase</keyword>
<evidence type="ECO:0000313" key="7">
    <source>
        <dbReference type="Proteomes" id="UP000032900"/>
    </source>
</evidence>
<evidence type="ECO:0000256" key="3">
    <source>
        <dbReference type="SAM" id="MobiDB-lite"/>
    </source>
</evidence>
<dbReference type="Pfam" id="PF00544">
    <property type="entry name" value="Pectate_lyase_4"/>
    <property type="match status" value="1"/>
</dbReference>
<keyword evidence="7" id="KW-1185">Reference proteome</keyword>
<evidence type="ECO:0000256" key="2">
    <source>
        <dbReference type="RuleBase" id="RU361173"/>
    </source>
</evidence>
<dbReference type="InterPro" id="IPR045032">
    <property type="entry name" value="PEL"/>
</dbReference>
<keyword evidence="2" id="KW-0624">Polysaccharide degradation</keyword>
<evidence type="ECO:0000259" key="5">
    <source>
        <dbReference type="SMART" id="SM00656"/>
    </source>
</evidence>
<feature type="region of interest" description="Disordered" evidence="3">
    <location>
        <begin position="524"/>
        <end position="552"/>
    </location>
</feature>
<keyword evidence="2" id="KW-0964">Secreted</keyword>
<dbReference type="Pfam" id="PF18283">
    <property type="entry name" value="CBM77"/>
    <property type="match status" value="1"/>
</dbReference>
<dbReference type="Proteomes" id="UP000032900">
    <property type="component" value="Unassembled WGS sequence"/>
</dbReference>
<evidence type="ECO:0000256" key="4">
    <source>
        <dbReference type="SAM" id="SignalP"/>
    </source>
</evidence>
<feature type="signal peptide" evidence="4">
    <location>
        <begin position="1"/>
        <end position="19"/>
    </location>
</feature>
<evidence type="ECO:0000313" key="6">
    <source>
        <dbReference type="EMBL" id="GAO29526.1"/>
    </source>
</evidence>
<dbReference type="PANTHER" id="PTHR31683">
    <property type="entry name" value="PECTATE LYASE 18-RELATED"/>
    <property type="match status" value="1"/>
</dbReference>
<dbReference type="EMBL" id="BAZW01000010">
    <property type="protein sequence ID" value="GAO29526.1"/>
    <property type="molecule type" value="Genomic_DNA"/>
</dbReference>
<evidence type="ECO:0000256" key="1">
    <source>
        <dbReference type="ARBA" id="ARBA00023239"/>
    </source>
</evidence>
<feature type="domain" description="Pectate lyase" evidence="5">
    <location>
        <begin position="177"/>
        <end position="380"/>
    </location>
</feature>
<dbReference type="RefSeq" id="WP_062123884.1">
    <property type="nucleotide sequence ID" value="NZ_BAZW01000010.1"/>
</dbReference>
<sequence length="748" mass="80646">MKLPFIFFLLFLSVVPFQAQTVDVMDADGWLESAYVKWAPVEGADSYNVYLSGEGLVDQKLDDPLIRSYGTYFRADAVGLKAGTYIFKVAAVVDGVEGAVAESTELTVEAHDRSGFAFVNGRVPGACQADGTPKSEAVILYITEHTKNTVSLDVTGANANPCVGLQEILDGFKKGYDNRPLIVRLIGQITDLTYMLGGDIVIENKNNANGFITLEGIGDDAVADGWGIRIKNASNIEVRNLATMNCNSNEGDNIGLQQNNDHIWIHHNDFFYGAAGGDADQDKGDGALDAKKSTNATFSFNHFWDSGKSNLLGNGGEEVGNFTYHHNWYDHSDSRHPRVRQHTVHVYNNYFDGISKYGIGNTTAGSVFAEGNYFRNCKYPMLISNQGSDVYGSNTNTFSGDPGGMIKAYNNHIVGEARFVDQKAFPNDFDAYVVANKSDQVPSDVTTVSGGHAYNNFDTDAAMYAYSAQSPEDARNTVMQYAGRMFGGDFQWSFNNAVDDAASSVNTALKAALVNYQTELVAVQGEGSGDGGSDPGDGDPGDGGDGGGEVNPGDVIHNFTLSGLNSTFYSISGNLSDSKGAVVYDGLTLTQCLKIESATSIQFSIDKAATITLVFNTGYSGKIKLNGTDHNIADGILEIHLEEGDHEITKNTTANLYYMSLAYDSTVGMDDRGTTPKVLVYPNPVSSILSLSSVEDVQKVEVYSLSGILFKSLNSGFDQIDMSDLSAGTYLVLIHTRQAIVKQMVVKK</sequence>
<comment type="caution">
    <text evidence="6">The sequence shown here is derived from an EMBL/GenBank/DDBJ whole genome shotgun (WGS) entry which is preliminary data.</text>
</comment>
<feature type="chain" id="PRO_5002428576" evidence="4">
    <location>
        <begin position="20"/>
        <end position="748"/>
    </location>
</feature>
<dbReference type="InterPro" id="IPR011050">
    <property type="entry name" value="Pectin_lyase_fold/virulence"/>
</dbReference>
<keyword evidence="6" id="KW-0858">Xylan degradation</keyword>
<keyword evidence="6" id="KW-0378">Hydrolase</keyword>
<reference evidence="6 7" key="1">
    <citation type="journal article" date="2015" name="Microbes Environ.">
        <title>Distribution and evolution of nitrogen fixation genes in the phylum bacteroidetes.</title>
        <authorList>
            <person name="Inoue J."/>
            <person name="Oshima K."/>
            <person name="Suda W."/>
            <person name="Sakamoto M."/>
            <person name="Iino T."/>
            <person name="Noda S."/>
            <person name="Hongoh Y."/>
            <person name="Hattori M."/>
            <person name="Ohkuma M."/>
        </authorList>
    </citation>
    <scope>NUCLEOTIDE SEQUENCE [LARGE SCALE GENOMIC DNA]</scope>
    <source>
        <strain evidence="6">JCM 15548</strain>
    </source>
</reference>
<name>A0A0E9LWN1_9BACT</name>
<organism evidence="6 7">
    <name type="scientific">Geofilum rubicundum JCM 15548</name>
    <dbReference type="NCBI Taxonomy" id="1236989"/>
    <lineage>
        <taxon>Bacteria</taxon>
        <taxon>Pseudomonadati</taxon>
        <taxon>Bacteroidota</taxon>
        <taxon>Bacteroidia</taxon>
        <taxon>Marinilabiliales</taxon>
        <taxon>Marinilabiliaceae</taxon>
        <taxon>Geofilum</taxon>
    </lineage>
</organism>
<dbReference type="STRING" id="1236989.JCM15548_11722"/>
<dbReference type="Gene3D" id="2.160.20.10">
    <property type="entry name" value="Single-stranded right-handed beta-helix, Pectin lyase-like"/>
    <property type="match status" value="1"/>
</dbReference>
<accession>A0A0E9LWN1</accession>
<comment type="similarity">
    <text evidence="2">Belongs to the polysaccharide lyase 1 family.</text>
</comment>
<dbReference type="AlphaFoldDB" id="A0A0E9LWN1"/>
<keyword evidence="2" id="KW-0119">Carbohydrate metabolism</keyword>